<sequence length="97" mass="10977">MTVATFAKVYHELISQPWYKTEYLSIVSNNTLPTETTKDEQLSITMMYPKDGAAFPIRKNHTAAPGPIINPTIKSASDNDKSMRFEGEFFRIFKGSL</sequence>
<keyword evidence="2" id="KW-1185">Reference proteome</keyword>
<evidence type="ECO:0000313" key="1">
    <source>
        <dbReference type="EMBL" id="RMX44604.1"/>
    </source>
</evidence>
<accession>A0A3M6TTP6</accession>
<name>A0A3M6TTP6_POCDA</name>
<dbReference type="EMBL" id="RCHS01002970">
    <property type="protein sequence ID" value="RMX44604.1"/>
    <property type="molecule type" value="Genomic_DNA"/>
</dbReference>
<organism evidence="1 2">
    <name type="scientific">Pocillopora damicornis</name>
    <name type="common">Cauliflower coral</name>
    <name type="synonym">Millepora damicornis</name>
    <dbReference type="NCBI Taxonomy" id="46731"/>
    <lineage>
        <taxon>Eukaryota</taxon>
        <taxon>Metazoa</taxon>
        <taxon>Cnidaria</taxon>
        <taxon>Anthozoa</taxon>
        <taxon>Hexacorallia</taxon>
        <taxon>Scleractinia</taxon>
        <taxon>Astrocoeniina</taxon>
        <taxon>Pocilloporidae</taxon>
        <taxon>Pocillopora</taxon>
    </lineage>
</organism>
<reference evidence="1 2" key="1">
    <citation type="journal article" date="2018" name="Sci. Rep.">
        <title>Comparative analysis of the Pocillopora damicornis genome highlights role of immune system in coral evolution.</title>
        <authorList>
            <person name="Cunning R."/>
            <person name="Bay R.A."/>
            <person name="Gillette P."/>
            <person name="Baker A.C."/>
            <person name="Traylor-Knowles N."/>
        </authorList>
    </citation>
    <scope>NUCLEOTIDE SEQUENCE [LARGE SCALE GENOMIC DNA]</scope>
    <source>
        <strain evidence="1">RSMAS</strain>
        <tissue evidence="1">Whole animal</tissue>
    </source>
</reference>
<gene>
    <name evidence="1" type="ORF">pdam_00002766</name>
</gene>
<comment type="caution">
    <text evidence="1">The sequence shown here is derived from an EMBL/GenBank/DDBJ whole genome shotgun (WGS) entry which is preliminary data.</text>
</comment>
<dbReference type="AlphaFoldDB" id="A0A3M6TTP6"/>
<evidence type="ECO:0000313" key="2">
    <source>
        <dbReference type="Proteomes" id="UP000275408"/>
    </source>
</evidence>
<protein>
    <submittedName>
        <fullName evidence="1">Uncharacterized protein</fullName>
    </submittedName>
</protein>
<proteinExistence type="predicted"/>
<dbReference type="Proteomes" id="UP000275408">
    <property type="component" value="Unassembled WGS sequence"/>
</dbReference>